<protein>
    <submittedName>
        <fullName evidence="1">Uncharacterized protein</fullName>
    </submittedName>
</protein>
<reference evidence="1" key="1">
    <citation type="journal article" date="2013" name="J. Plant Res.">
        <title>Effect of fungi and light on seed germination of three Opuntia species from semiarid lands of central Mexico.</title>
        <authorList>
            <person name="Delgado-Sanchez P."/>
            <person name="Jimenez-Bremont J.F."/>
            <person name="Guerrero-Gonzalez Mde L."/>
            <person name="Flores J."/>
        </authorList>
    </citation>
    <scope>NUCLEOTIDE SEQUENCE</scope>
    <source>
        <tissue evidence="1">Cladode</tissue>
    </source>
</reference>
<dbReference type="EMBL" id="GISG01228251">
    <property type="protein sequence ID" value="MBA4665770.1"/>
    <property type="molecule type" value="Transcribed_RNA"/>
</dbReference>
<proteinExistence type="predicted"/>
<accession>A0A7C9AFX1</accession>
<dbReference type="AlphaFoldDB" id="A0A7C9AFX1"/>
<organism evidence="1">
    <name type="scientific">Opuntia streptacantha</name>
    <name type="common">Prickly pear cactus</name>
    <name type="synonym">Opuntia cardona</name>
    <dbReference type="NCBI Taxonomy" id="393608"/>
    <lineage>
        <taxon>Eukaryota</taxon>
        <taxon>Viridiplantae</taxon>
        <taxon>Streptophyta</taxon>
        <taxon>Embryophyta</taxon>
        <taxon>Tracheophyta</taxon>
        <taxon>Spermatophyta</taxon>
        <taxon>Magnoliopsida</taxon>
        <taxon>eudicotyledons</taxon>
        <taxon>Gunneridae</taxon>
        <taxon>Pentapetalae</taxon>
        <taxon>Caryophyllales</taxon>
        <taxon>Cactineae</taxon>
        <taxon>Cactaceae</taxon>
        <taxon>Opuntioideae</taxon>
        <taxon>Opuntia</taxon>
    </lineage>
</organism>
<name>A0A7C9AFX1_OPUST</name>
<sequence length="116" mass="13441">MSIDNSEVRDAEDHLEFDSISLTVFENSGTINDSFPLFLWVIVQINRKWHDFASLLSSPIPYLWRISSLNKNFGPQSSLNLIDKVLLAIFSSDGNNYELLDCHSHLFFFFFLFFLA</sequence>
<evidence type="ECO:0000313" key="1">
    <source>
        <dbReference type="EMBL" id="MBA4665770.1"/>
    </source>
</evidence>
<reference evidence="1" key="2">
    <citation type="submission" date="2020-07" db="EMBL/GenBank/DDBJ databases">
        <authorList>
            <person name="Vera ALvarez R."/>
            <person name="Arias-Moreno D.M."/>
            <person name="Jimenez-Jacinto V."/>
            <person name="Jimenez-Bremont J.F."/>
            <person name="Swaminathan K."/>
            <person name="Moose S.P."/>
            <person name="Guerrero-Gonzalez M.L."/>
            <person name="Marino-Ramirez L."/>
            <person name="Landsman D."/>
            <person name="Rodriguez-Kessler M."/>
            <person name="Delgado-Sanchez P."/>
        </authorList>
    </citation>
    <scope>NUCLEOTIDE SEQUENCE</scope>
    <source>
        <tissue evidence="1">Cladode</tissue>
    </source>
</reference>